<keyword evidence="5" id="KW-1185">Reference proteome</keyword>
<accession>A0ABT1W8A2</accession>
<dbReference type="Proteomes" id="UP001524587">
    <property type="component" value="Unassembled WGS sequence"/>
</dbReference>
<dbReference type="InterPro" id="IPR022479">
    <property type="entry name" value="PqqD_bac"/>
</dbReference>
<name>A0ABT1W8A2_9PROT</name>
<evidence type="ECO:0000256" key="2">
    <source>
        <dbReference type="ARBA" id="ARBA00011741"/>
    </source>
</evidence>
<keyword evidence="3" id="KW-0884">PQQ biosynthesis</keyword>
<comment type="subunit">
    <text evidence="2">Monomer. Interacts with PqqE.</text>
</comment>
<dbReference type="Pfam" id="PF05402">
    <property type="entry name" value="PqqD"/>
    <property type="match status" value="1"/>
</dbReference>
<dbReference type="Gene3D" id="1.10.10.1150">
    <property type="entry name" value="Coenzyme PQQ synthesis protein D (PqqD)"/>
    <property type="match status" value="1"/>
</dbReference>
<evidence type="ECO:0000256" key="1">
    <source>
        <dbReference type="ARBA" id="ARBA00004886"/>
    </source>
</evidence>
<dbReference type="EMBL" id="JAMSKV010000010">
    <property type="protein sequence ID" value="MCQ8279116.1"/>
    <property type="molecule type" value="Genomic_DNA"/>
</dbReference>
<reference evidence="4 5" key="1">
    <citation type="submission" date="2022-06" db="EMBL/GenBank/DDBJ databases">
        <title>Endosaccharibacter gen. nov., sp. nov., endophytic bacteria isolated from sugarcane.</title>
        <authorList>
            <person name="Pitiwittayakul N."/>
            <person name="Yukphan P."/>
            <person name="Charoenyingcharoen P."/>
            <person name="Tanasupawat S."/>
        </authorList>
    </citation>
    <scope>NUCLEOTIDE SEQUENCE [LARGE SCALE GENOMIC DNA]</scope>
    <source>
        <strain evidence="4 5">KSS8</strain>
    </source>
</reference>
<dbReference type="RefSeq" id="WP_422864603.1">
    <property type="nucleotide sequence ID" value="NZ_JAMSKV010000010.1"/>
</dbReference>
<dbReference type="InterPro" id="IPR041881">
    <property type="entry name" value="PqqD_sf"/>
</dbReference>
<protein>
    <submittedName>
        <fullName evidence="4">Pyrroloquinoline quinone biosynthesis peptide chaperone PqqD</fullName>
    </submittedName>
</protein>
<evidence type="ECO:0000313" key="5">
    <source>
        <dbReference type="Proteomes" id="UP001524587"/>
    </source>
</evidence>
<comment type="caution">
    <text evidence="4">The sequence shown here is derived from an EMBL/GenBank/DDBJ whole genome shotgun (WGS) entry which is preliminary data.</text>
</comment>
<dbReference type="NCBIfam" id="TIGR03859">
    <property type="entry name" value="PQQ_PqqD"/>
    <property type="match status" value="1"/>
</dbReference>
<dbReference type="InterPro" id="IPR008792">
    <property type="entry name" value="PQQD"/>
</dbReference>
<sequence length="91" mass="9776">MSAAETTVPAFVRGTRLSHDRARDRWVVLAPEKLFVPDATALAVLRLVDGARSIGAMVDDLAARFDAPRAVIAADVLALVDDLIARKVLKP</sequence>
<gene>
    <name evidence="4" type="primary">pqqD</name>
    <name evidence="4" type="ORF">NFI95_11745</name>
</gene>
<evidence type="ECO:0000313" key="4">
    <source>
        <dbReference type="EMBL" id="MCQ8279116.1"/>
    </source>
</evidence>
<comment type="pathway">
    <text evidence="1">Cofactor biosynthesis; pyrroloquinoline quinone biosynthesis.</text>
</comment>
<proteinExistence type="predicted"/>
<organism evidence="4 5">
    <name type="scientific">Endosaccharibacter trunci</name>
    <dbReference type="NCBI Taxonomy" id="2812733"/>
    <lineage>
        <taxon>Bacteria</taxon>
        <taxon>Pseudomonadati</taxon>
        <taxon>Pseudomonadota</taxon>
        <taxon>Alphaproteobacteria</taxon>
        <taxon>Acetobacterales</taxon>
        <taxon>Acetobacteraceae</taxon>
        <taxon>Endosaccharibacter</taxon>
    </lineage>
</organism>
<evidence type="ECO:0000256" key="3">
    <source>
        <dbReference type="ARBA" id="ARBA00022905"/>
    </source>
</evidence>